<protein>
    <recommendedName>
        <fullName evidence="2 10">FAD:protein FMN transferase</fullName>
        <ecNumber evidence="1 10">2.7.1.180</ecNumber>
    </recommendedName>
    <alternativeName>
        <fullName evidence="8 10">Flavin transferase</fullName>
    </alternativeName>
</protein>
<dbReference type="GO" id="GO:0016740">
    <property type="term" value="F:transferase activity"/>
    <property type="evidence" value="ECO:0007669"/>
    <property type="project" value="UniProtKB-UniRule"/>
</dbReference>
<dbReference type="EMBL" id="MQUB01000001">
    <property type="protein sequence ID" value="PQB03737.1"/>
    <property type="molecule type" value="Genomic_DNA"/>
</dbReference>
<organism evidence="13 14">
    <name type="scientific">Aureitalea marina</name>
    <dbReference type="NCBI Taxonomy" id="930804"/>
    <lineage>
        <taxon>Bacteria</taxon>
        <taxon>Pseudomonadati</taxon>
        <taxon>Bacteroidota</taxon>
        <taxon>Flavobacteriia</taxon>
        <taxon>Flavobacteriales</taxon>
        <taxon>Flavobacteriaceae</taxon>
        <taxon>Aureitalea</taxon>
    </lineage>
</organism>
<dbReference type="Gene3D" id="3.10.520.10">
    <property type="entry name" value="ApbE-like domains"/>
    <property type="match status" value="1"/>
</dbReference>
<evidence type="ECO:0000313" key="13">
    <source>
        <dbReference type="EMBL" id="PQB03737.1"/>
    </source>
</evidence>
<keyword evidence="3 10" id="KW-0285">Flavoprotein</keyword>
<evidence type="ECO:0000256" key="10">
    <source>
        <dbReference type="PIRNR" id="PIRNR006268"/>
    </source>
</evidence>
<dbReference type="EC" id="2.7.1.180" evidence="1 10"/>
<keyword evidence="12" id="KW-0732">Signal</keyword>
<dbReference type="InterPro" id="IPR003374">
    <property type="entry name" value="ApbE-like_sf"/>
</dbReference>
<dbReference type="PANTHER" id="PTHR30040:SF2">
    <property type="entry name" value="FAD:PROTEIN FMN TRANSFERASE"/>
    <property type="match status" value="1"/>
</dbReference>
<evidence type="ECO:0000256" key="5">
    <source>
        <dbReference type="ARBA" id="ARBA00022723"/>
    </source>
</evidence>
<dbReference type="Proteomes" id="UP000239800">
    <property type="component" value="Unassembled WGS sequence"/>
</dbReference>
<feature type="signal peptide" evidence="12">
    <location>
        <begin position="1"/>
        <end position="20"/>
    </location>
</feature>
<dbReference type="PANTHER" id="PTHR30040">
    <property type="entry name" value="THIAMINE BIOSYNTHESIS LIPOPROTEIN APBE"/>
    <property type="match status" value="1"/>
</dbReference>
<name>A0A2S7KM82_9FLAO</name>
<feature type="binding site" evidence="11">
    <location>
        <position position="166"/>
    </location>
    <ligand>
        <name>Mg(2+)</name>
        <dbReference type="ChEBI" id="CHEBI:18420"/>
    </ligand>
</feature>
<keyword evidence="14" id="KW-1185">Reference proteome</keyword>
<dbReference type="OrthoDB" id="9778595at2"/>
<dbReference type="InterPro" id="IPR024932">
    <property type="entry name" value="ApbE"/>
</dbReference>
<reference evidence="13 14" key="1">
    <citation type="submission" date="2016-11" db="EMBL/GenBank/DDBJ databases">
        <title>Trade-off between light-utilization and light-protection in marine flavobacteria.</title>
        <authorList>
            <person name="Kumagai Y."/>
        </authorList>
    </citation>
    <scope>NUCLEOTIDE SEQUENCE [LARGE SCALE GENOMIC DNA]</scope>
    <source>
        <strain evidence="13 14">NBRC 107741</strain>
    </source>
</reference>
<evidence type="ECO:0000313" key="14">
    <source>
        <dbReference type="Proteomes" id="UP000239800"/>
    </source>
</evidence>
<feature type="chain" id="PRO_5039902603" description="FAD:protein FMN transferase" evidence="12">
    <location>
        <begin position="21"/>
        <end position="342"/>
    </location>
</feature>
<evidence type="ECO:0000256" key="8">
    <source>
        <dbReference type="ARBA" id="ARBA00031306"/>
    </source>
</evidence>
<accession>A0A2S7KM82</accession>
<dbReference type="Pfam" id="PF02424">
    <property type="entry name" value="ApbE"/>
    <property type="match status" value="1"/>
</dbReference>
<dbReference type="PIRSF" id="PIRSF006268">
    <property type="entry name" value="ApbE"/>
    <property type="match status" value="1"/>
</dbReference>
<feature type="binding site" evidence="11">
    <location>
        <position position="285"/>
    </location>
    <ligand>
        <name>Mg(2+)</name>
        <dbReference type="ChEBI" id="CHEBI:18420"/>
    </ligand>
</feature>
<comment type="catalytic activity">
    <reaction evidence="9 10">
        <text>L-threonyl-[protein] + FAD = FMN-L-threonyl-[protein] + AMP + H(+)</text>
        <dbReference type="Rhea" id="RHEA:36847"/>
        <dbReference type="Rhea" id="RHEA-COMP:11060"/>
        <dbReference type="Rhea" id="RHEA-COMP:11061"/>
        <dbReference type="ChEBI" id="CHEBI:15378"/>
        <dbReference type="ChEBI" id="CHEBI:30013"/>
        <dbReference type="ChEBI" id="CHEBI:57692"/>
        <dbReference type="ChEBI" id="CHEBI:74257"/>
        <dbReference type="ChEBI" id="CHEBI:456215"/>
        <dbReference type="EC" id="2.7.1.180"/>
    </reaction>
</comment>
<keyword evidence="6 10" id="KW-0274">FAD</keyword>
<evidence type="ECO:0000256" key="4">
    <source>
        <dbReference type="ARBA" id="ARBA00022679"/>
    </source>
</evidence>
<evidence type="ECO:0000256" key="7">
    <source>
        <dbReference type="ARBA" id="ARBA00022842"/>
    </source>
</evidence>
<comment type="cofactor">
    <cofactor evidence="11">
        <name>Mg(2+)</name>
        <dbReference type="ChEBI" id="CHEBI:18420"/>
    </cofactor>
    <cofactor evidence="11">
        <name>Mn(2+)</name>
        <dbReference type="ChEBI" id="CHEBI:29035"/>
    </cofactor>
    <text evidence="11">Magnesium. Can also use manganese.</text>
</comment>
<evidence type="ECO:0000256" key="9">
    <source>
        <dbReference type="ARBA" id="ARBA00048540"/>
    </source>
</evidence>
<evidence type="ECO:0000256" key="1">
    <source>
        <dbReference type="ARBA" id="ARBA00011955"/>
    </source>
</evidence>
<keyword evidence="5 10" id="KW-0479">Metal-binding</keyword>
<evidence type="ECO:0000256" key="3">
    <source>
        <dbReference type="ARBA" id="ARBA00022630"/>
    </source>
</evidence>
<proteinExistence type="inferred from homology"/>
<sequence length="342" mass="37246">MKRLILICLTVFVLWGCSQPTPSLYTLKGEAFGTTYAIQYYSLEPTVSMTGVDSVIQMVNNSVSTYIPDSDISRINAGDSTVVADQIFAEVFQLSEQVFKESNGYFDPTIGVLRNAYGFGDVSPLEVIDESVLDSLMVMVGFDKVKLLPDGQVIKEHPGIYFDFNAVAKGYGIDLLGKYLDTQGATDYLIELGGEIVAKGMNLNRQGPWVVGIEAINSPLEDRSFQASLQISDRGMASSGNYRKYRIDEVTGKRYVHTINPLNGAAQQSDLTSATVLAPTCAQADAYATAFMAMGYQRSLELLSELNGIEVYLTYQEGDEVKVFASPGLGQQLLSGFPADGQ</sequence>
<dbReference type="GO" id="GO:0046872">
    <property type="term" value="F:metal ion binding"/>
    <property type="evidence" value="ECO:0007669"/>
    <property type="project" value="UniProtKB-UniRule"/>
</dbReference>
<keyword evidence="7 10" id="KW-0460">Magnesium</keyword>
<keyword evidence="4 10" id="KW-0808">Transferase</keyword>
<evidence type="ECO:0000256" key="6">
    <source>
        <dbReference type="ARBA" id="ARBA00022827"/>
    </source>
</evidence>
<comment type="caution">
    <text evidence="13">The sequence shown here is derived from an EMBL/GenBank/DDBJ whole genome shotgun (WGS) entry which is preliminary data.</text>
</comment>
<feature type="binding site" evidence="11">
    <location>
        <position position="289"/>
    </location>
    <ligand>
        <name>Mg(2+)</name>
        <dbReference type="ChEBI" id="CHEBI:18420"/>
    </ligand>
</feature>
<evidence type="ECO:0000256" key="12">
    <source>
        <dbReference type="SAM" id="SignalP"/>
    </source>
</evidence>
<dbReference type="SUPFAM" id="SSF143631">
    <property type="entry name" value="ApbE-like"/>
    <property type="match status" value="1"/>
</dbReference>
<dbReference type="AlphaFoldDB" id="A0A2S7KM82"/>
<gene>
    <name evidence="13" type="ORF">BST85_01580</name>
</gene>
<evidence type="ECO:0000256" key="11">
    <source>
        <dbReference type="PIRSR" id="PIRSR006268-2"/>
    </source>
</evidence>
<evidence type="ECO:0000256" key="2">
    <source>
        <dbReference type="ARBA" id="ARBA00016337"/>
    </source>
</evidence>
<comment type="similarity">
    <text evidence="10">Belongs to the ApbE family.</text>
</comment>